<keyword evidence="5 16" id="KW-0328">Glycosyltransferase</keyword>
<evidence type="ECO:0000256" key="19">
    <source>
        <dbReference type="PIRSR" id="PIRSR000485-3"/>
    </source>
</evidence>
<keyword evidence="11 19" id="KW-0408">Iron</keyword>
<dbReference type="GO" id="GO:0004044">
    <property type="term" value="F:amidophosphoribosyltransferase activity"/>
    <property type="evidence" value="ECO:0007669"/>
    <property type="project" value="UniProtKB-EC"/>
</dbReference>
<protein>
    <recommendedName>
        <fullName evidence="13 16">Amidophosphoribosyltransferase</fullName>
        <shortName evidence="16">ATase</shortName>
        <ecNumber evidence="3 16">2.4.2.14</ecNumber>
    </recommendedName>
    <alternativeName>
        <fullName evidence="14 16">Glutamine phosphoribosylpyrophosphate amidotransferase</fullName>
    </alternativeName>
</protein>
<keyword evidence="4" id="KW-0004">4Fe-4S</keyword>
<evidence type="ECO:0000256" key="16">
    <source>
        <dbReference type="PIRNR" id="PIRNR000485"/>
    </source>
</evidence>
<evidence type="ECO:0000256" key="5">
    <source>
        <dbReference type="ARBA" id="ARBA00022676"/>
    </source>
</evidence>
<dbReference type="GO" id="GO:0009113">
    <property type="term" value="P:purine nucleobase biosynthetic process"/>
    <property type="evidence" value="ECO:0007669"/>
    <property type="project" value="InterPro"/>
</dbReference>
<keyword evidence="7 18" id="KW-0479">Metal-binding</keyword>
<dbReference type="GO" id="GO:0046872">
    <property type="term" value="F:metal ion binding"/>
    <property type="evidence" value="ECO:0007669"/>
    <property type="project" value="UniProtKB-KW"/>
</dbReference>
<evidence type="ECO:0000256" key="15">
    <source>
        <dbReference type="ARBA" id="ARBA00048545"/>
    </source>
</evidence>
<dbReference type="PANTHER" id="PTHR11907">
    <property type="entry name" value="AMIDOPHOSPHORIBOSYLTRANSFERASE"/>
    <property type="match status" value="1"/>
</dbReference>
<feature type="binding site" evidence="18">
    <location>
        <position position="392"/>
    </location>
    <ligand>
        <name>Mg(2+)</name>
        <dbReference type="ChEBI" id="CHEBI:18420"/>
    </ligand>
</feature>
<comment type="catalytic activity">
    <reaction evidence="15">
        <text>5-phospho-beta-D-ribosylamine + L-glutamate + diphosphate = 5-phospho-alpha-D-ribose 1-diphosphate + L-glutamine + H2O</text>
        <dbReference type="Rhea" id="RHEA:14905"/>
        <dbReference type="ChEBI" id="CHEBI:15377"/>
        <dbReference type="ChEBI" id="CHEBI:29985"/>
        <dbReference type="ChEBI" id="CHEBI:33019"/>
        <dbReference type="ChEBI" id="CHEBI:58017"/>
        <dbReference type="ChEBI" id="CHEBI:58359"/>
        <dbReference type="ChEBI" id="CHEBI:58681"/>
        <dbReference type="EC" id="2.4.2.14"/>
    </reaction>
    <physiologicalReaction direction="right-to-left" evidence="15">
        <dbReference type="Rhea" id="RHEA:14907"/>
    </physiologicalReaction>
</comment>
<keyword evidence="12 19" id="KW-0411">Iron-sulfur</keyword>
<feature type="binding site" evidence="18">
    <location>
        <position position="329"/>
    </location>
    <ligand>
        <name>Mg(2+)</name>
        <dbReference type="ChEBI" id="CHEBI:18420"/>
    </ligand>
</feature>
<dbReference type="InterPro" id="IPR029055">
    <property type="entry name" value="Ntn_hydrolases_N"/>
</dbReference>
<dbReference type="InterPro" id="IPR035584">
    <property type="entry name" value="PurF_N"/>
</dbReference>
<feature type="binding site" evidence="19">
    <location>
        <position position="487"/>
    </location>
    <ligand>
        <name>[4Fe-4S] cluster</name>
        <dbReference type="ChEBI" id="CHEBI:49883"/>
    </ligand>
</feature>
<evidence type="ECO:0000256" key="9">
    <source>
        <dbReference type="ARBA" id="ARBA00022842"/>
    </source>
</evidence>
<dbReference type="Gene3D" id="3.60.20.10">
    <property type="entry name" value="Glutamine Phosphoribosylpyrophosphate, subunit 1, domain 1"/>
    <property type="match status" value="1"/>
</dbReference>
<evidence type="ECO:0000256" key="7">
    <source>
        <dbReference type="ARBA" id="ARBA00022723"/>
    </source>
</evidence>
<evidence type="ECO:0000256" key="17">
    <source>
        <dbReference type="PIRSR" id="PIRSR000485-1"/>
    </source>
</evidence>
<dbReference type="PROSITE" id="PS51278">
    <property type="entry name" value="GATASE_TYPE_2"/>
    <property type="match status" value="1"/>
</dbReference>
<comment type="pathway">
    <text evidence="1 16">Purine metabolism; IMP biosynthesis via de novo pathway; N(1)-(5-phospho-D-ribosyl)glycinamide from 5-phospho-alpha-D-ribose 1-diphosphate: step 1/2.</text>
</comment>
<feature type="binding site" evidence="19">
    <location>
        <position position="484"/>
    </location>
    <ligand>
        <name>[4Fe-4S] cluster</name>
        <dbReference type="ChEBI" id="CHEBI:49883"/>
    </ligand>
</feature>
<dbReference type="CDD" id="cd00715">
    <property type="entry name" value="GPATase_N"/>
    <property type="match status" value="1"/>
</dbReference>
<dbReference type="GO" id="GO:0051539">
    <property type="term" value="F:4 iron, 4 sulfur cluster binding"/>
    <property type="evidence" value="ECO:0007669"/>
    <property type="project" value="UniProtKB-KW"/>
</dbReference>
<feature type="active site" description="Nucleophile" evidence="17">
    <location>
        <position position="13"/>
    </location>
</feature>
<accession>A0A7I8W0A0</accession>
<dbReference type="InterPro" id="IPR029057">
    <property type="entry name" value="PRTase-like"/>
</dbReference>
<keyword evidence="22" id="KW-1185">Reference proteome</keyword>
<keyword evidence="6 16" id="KW-0808">Transferase</keyword>
<evidence type="ECO:0000256" key="1">
    <source>
        <dbReference type="ARBA" id="ARBA00005209"/>
    </source>
</evidence>
<dbReference type="NCBIfam" id="TIGR01134">
    <property type="entry name" value="purF"/>
    <property type="match status" value="1"/>
</dbReference>
<organism evidence="21 22">
    <name type="scientific">Dimorphilus gyrociliatus</name>
    <dbReference type="NCBI Taxonomy" id="2664684"/>
    <lineage>
        <taxon>Eukaryota</taxon>
        <taxon>Metazoa</taxon>
        <taxon>Spiralia</taxon>
        <taxon>Lophotrochozoa</taxon>
        <taxon>Annelida</taxon>
        <taxon>Polychaeta</taxon>
        <taxon>Polychaeta incertae sedis</taxon>
        <taxon>Dinophilidae</taxon>
        <taxon>Dimorphilus</taxon>
    </lineage>
</organism>
<name>A0A7I8W0A0_9ANNE</name>
<proteinExistence type="inferred from homology"/>
<comment type="caution">
    <text evidence="21">The sequence shown here is derived from an EMBL/GenBank/DDBJ whole genome shotgun (WGS) entry which is preliminary data.</text>
</comment>
<evidence type="ECO:0000313" key="22">
    <source>
        <dbReference type="Proteomes" id="UP000549394"/>
    </source>
</evidence>
<evidence type="ECO:0000256" key="8">
    <source>
        <dbReference type="ARBA" id="ARBA00022755"/>
    </source>
</evidence>
<evidence type="ECO:0000256" key="12">
    <source>
        <dbReference type="ARBA" id="ARBA00023014"/>
    </source>
</evidence>
<comment type="cofactor">
    <cofactor evidence="18">
        <name>Mg(2+)</name>
        <dbReference type="ChEBI" id="CHEBI:18420"/>
    </cofactor>
    <text evidence="18">Binds 1 Mg(2+) ion per subunit.</text>
</comment>
<dbReference type="GO" id="GO:0006189">
    <property type="term" value="P:'de novo' IMP biosynthetic process"/>
    <property type="evidence" value="ECO:0007669"/>
    <property type="project" value="UniProtKB-UniPathway"/>
</dbReference>
<dbReference type="HAMAP" id="MF_01931">
    <property type="entry name" value="PurF"/>
    <property type="match status" value="1"/>
</dbReference>
<dbReference type="EC" id="2.4.2.14" evidence="3 16"/>
<dbReference type="InterPro" id="IPR017932">
    <property type="entry name" value="GATase_2_dom"/>
</dbReference>
<evidence type="ECO:0000256" key="13">
    <source>
        <dbReference type="ARBA" id="ARBA00033770"/>
    </source>
</evidence>
<evidence type="ECO:0000256" key="2">
    <source>
        <dbReference type="ARBA" id="ARBA00010138"/>
    </source>
</evidence>
<dbReference type="PIRSF" id="PIRSF000485">
    <property type="entry name" value="Amd_phspho_trans"/>
    <property type="match status" value="1"/>
</dbReference>
<evidence type="ECO:0000256" key="10">
    <source>
        <dbReference type="ARBA" id="ARBA00022962"/>
    </source>
</evidence>
<feature type="domain" description="Glutamine amidotransferase type-2" evidence="20">
    <location>
        <begin position="13"/>
        <end position="263"/>
    </location>
</feature>
<dbReference type="OrthoDB" id="191723at2759"/>
<evidence type="ECO:0000256" key="4">
    <source>
        <dbReference type="ARBA" id="ARBA00022485"/>
    </source>
</evidence>
<dbReference type="Proteomes" id="UP000549394">
    <property type="component" value="Unassembled WGS sequence"/>
</dbReference>
<keyword evidence="9 18" id="KW-0460">Magnesium</keyword>
<dbReference type="InterPro" id="IPR005854">
    <property type="entry name" value="PurF"/>
</dbReference>
<dbReference type="Gene3D" id="3.40.50.2020">
    <property type="match status" value="1"/>
</dbReference>
<evidence type="ECO:0000256" key="6">
    <source>
        <dbReference type="ARBA" id="ARBA00022679"/>
    </source>
</evidence>
<dbReference type="SUPFAM" id="SSF53271">
    <property type="entry name" value="PRTase-like"/>
    <property type="match status" value="1"/>
</dbReference>
<evidence type="ECO:0000256" key="18">
    <source>
        <dbReference type="PIRSR" id="PIRSR000485-2"/>
    </source>
</evidence>
<keyword evidence="8 16" id="KW-0658">Purine biosynthesis</keyword>
<comment type="similarity">
    <text evidence="2 16">In the C-terminal section; belongs to the purine/pyrimidine phosphoribosyltransferase family.</text>
</comment>
<dbReference type="FunFam" id="3.60.20.10:FF:000047">
    <property type="entry name" value="Amidophosphoribosyltransferase"/>
    <property type="match status" value="1"/>
</dbReference>
<evidence type="ECO:0000256" key="3">
    <source>
        <dbReference type="ARBA" id="ARBA00011941"/>
    </source>
</evidence>
<feature type="binding site" evidence="19">
    <location>
        <position position="428"/>
    </location>
    <ligand>
        <name>[4Fe-4S] cluster</name>
        <dbReference type="ChEBI" id="CHEBI:49883"/>
    </ligand>
</feature>
<dbReference type="EMBL" id="CAJFCJ010000015">
    <property type="protein sequence ID" value="CAD5121942.1"/>
    <property type="molecule type" value="Genomic_DNA"/>
</dbReference>
<dbReference type="SUPFAM" id="SSF56235">
    <property type="entry name" value="N-terminal nucleophile aminohydrolases (Ntn hydrolases)"/>
    <property type="match status" value="1"/>
</dbReference>
<dbReference type="Pfam" id="PF13522">
    <property type="entry name" value="GATase_6"/>
    <property type="match status" value="1"/>
</dbReference>
<dbReference type="AlphaFoldDB" id="A0A7I8W0A0"/>
<evidence type="ECO:0000256" key="11">
    <source>
        <dbReference type="ARBA" id="ARBA00023004"/>
    </source>
</evidence>
<sequence length="498" mass="54028">MNEEGELELREACGIFGCVATKNQQVPLDVPTVISLGLVGLQHRGQESAGIVTTYGKDVYQISKVKGMGLVNQIFKPESLEKLKGNIGIGHTRYSTAGASQIDNCQPFIVETMHGLISVAHNGELINAKKLKRKVLSSGIGLSTGSDSEVITQLLSSSPPNGEPNGPDWPARIKWLMTKTPTSYSLVVMHKDVVYAVRDPLGNRPLCIGKVLPGTGSLPNINECADQEAHGWIVSSESCSFQAIGASYYREVEPGEIVALTESGVKSVGIVERPDNGLPAFCIFEYVYFSRPDTLLEGQMVYTVRKRCGMMLAHEAPVAADLVSTVPESATPAAMGFSIESGIPYVEVLCKNRYEGRTFIQPSSRLRQLGVAKKFGALTDNLKNQRIVLIDDSIVRGNTMGPIVKLLKKSGAKEVHIRVASPPLKHPCYMGINIPTREELIANKMDEELLAYHFGADSVRYLSVDGLQTAVKEGIKDKGKAGHCVACLTGTYPVKLEW</sequence>
<evidence type="ECO:0000256" key="14">
    <source>
        <dbReference type="ARBA" id="ARBA00033776"/>
    </source>
</evidence>
<keyword evidence="10" id="KW-0315">Glutamine amidotransferase</keyword>
<feature type="binding site" evidence="18">
    <location>
        <position position="391"/>
    </location>
    <ligand>
        <name>Mg(2+)</name>
        <dbReference type="ChEBI" id="CHEBI:18420"/>
    </ligand>
</feature>
<dbReference type="UniPathway" id="UPA00074">
    <property type="reaction ID" value="UER00124"/>
</dbReference>
<reference evidence="21 22" key="1">
    <citation type="submission" date="2020-08" db="EMBL/GenBank/DDBJ databases">
        <authorList>
            <person name="Hejnol A."/>
        </authorList>
    </citation>
    <scope>NUCLEOTIDE SEQUENCE [LARGE SCALE GENOMIC DNA]</scope>
</reference>
<evidence type="ECO:0000313" key="21">
    <source>
        <dbReference type="EMBL" id="CAD5121942.1"/>
    </source>
</evidence>
<dbReference type="InterPro" id="IPR000836">
    <property type="entry name" value="PRTase_dom"/>
</dbReference>
<evidence type="ECO:0000259" key="20">
    <source>
        <dbReference type="PROSITE" id="PS51278"/>
    </source>
</evidence>
<gene>
    <name evidence="21" type="ORF">DGYR_LOCUS9821</name>
</gene>
<dbReference type="CDD" id="cd06223">
    <property type="entry name" value="PRTases_typeI"/>
    <property type="match status" value="1"/>
</dbReference>
<comment type="cofactor">
    <cofactor evidence="19">
        <name>[4Fe-4S] cluster</name>
        <dbReference type="ChEBI" id="CHEBI:49883"/>
    </cofactor>
    <text evidence="19">Binds 1 [4Fe-4S] cluster per subunit.</text>
</comment>
<feature type="binding site" evidence="19">
    <location>
        <position position="282"/>
    </location>
    <ligand>
        <name>[4Fe-4S] cluster</name>
        <dbReference type="ChEBI" id="CHEBI:49883"/>
    </ligand>
</feature>